<evidence type="ECO:0000313" key="1">
    <source>
        <dbReference type="EMBL" id="KAJ8029736.1"/>
    </source>
</evidence>
<dbReference type="Proteomes" id="UP001152320">
    <property type="component" value="Chromosome 14"/>
</dbReference>
<gene>
    <name evidence="1" type="ORF">HOLleu_29206</name>
</gene>
<dbReference type="EMBL" id="JAIZAY010000014">
    <property type="protein sequence ID" value="KAJ8029736.1"/>
    <property type="molecule type" value="Genomic_DNA"/>
</dbReference>
<proteinExistence type="predicted"/>
<evidence type="ECO:0000313" key="2">
    <source>
        <dbReference type="Proteomes" id="UP001152320"/>
    </source>
</evidence>
<reference evidence="1" key="1">
    <citation type="submission" date="2021-10" db="EMBL/GenBank/DDBJ databases">
        <title>Tropical sea cucumber genome reveals ecological adaptation and Cuvierian tubules defense mechanism.</title>
        <authorList>
            <person name="Chen T."/>
        </authorList>
    </citation>
    <scope>NUCLEOTIDE SEQUENCE</scope>
    <source>
        <strain evidence="1">Nanhai2018</strain>
        <tissue evidence="1">Muscle</tissue>
    </source>
</reference>
<comment type="caution">
    <text evidence="1">The sequence shown here is derived from an EMBL/GenBank/DDBJ whole genome shotgun (WGS) entry which is preliminary data.</text>
</comment>
<dbReference type="AlphaFoldDB" id="A0A9Q1BNG2"/>
<keyword evidence="2" id="KW-1185">Reference proteome</keyword>
<sequence>MLSHLYQQSLSSGRIPIDWKRANVCPIWVFILIRVPDCDMTFIALISCTIIFDVKPWVELLYLLVHCRLRPK</sequence>
<protein>
    <submittedName>
        <fullName evidence="1">Uncharacterized protein</fullName>
    </submittedName>
</protein>
<organism evidence="1 2">
    <name type="scientific">Holothuria leucospilota</name>
    <name type="common">Black long sea cucumber</name>
    <name type="synonym">Mertensiothuria leucospilota</name>
    <dbReference type="NCBI Taxonomy" id="206669"/>
    <lineage>
        <taxon>Eukaryota</taxon>
        <taxon>Metazoa</taxon>
        <taxon>Echinodermata</taxon>
        <taxon>Eleutherozoa</taxon>
        <taxon>Echinozoa</taxon>
        <taxon>Holothuroidea</taxon>
        <taxon>Aspidochirotacea</taxon>
        <taxon>Aspidochirotida</taxon>
        <taxon>Holothuriidae</taxon>
        <taxon>Holothuria</taxon>
    </lineage>
</organism>
<accession>A0A9Q1BNG2</accession>
<name>A0A9Q1BNG2_HOLLE</name>